<dbReference type="InterPro" id="IPR011652">
    <property type="entry name" value="MORN_2"/>
</dbReference>
<reference evidence="1" key="1">
    <citation type="submission" date="2018-05" db="EMBL/GenBank/DDBJ databases">
        <authorList>
            <person name="Lanie J.A."/>
            <person name="Ng W.-L."/>
            <person name="Kazmierczak K.M."/>
            <person name="Andrzejewski T.M."/>
            <person name="Davidsen T.M."/>
            <person name="Wayne K.J."/>
            <person name="Tettelin H."/>
            <person name="Glass J.I."/>
            <person name="Rusch D."/>
            <person name="Podicherti R."/>
            <person name="Tsui H.-C.T."/>
            <person name="Winkler M.E."/>
        </authorList>
    </citation>
    <scope>NUCLEOTIDE SEQUENCE</scope>
</reference>
<proteinExistence type="predicted"/>
<dbReference type="PANTHER" id="PTHR33706">
    <property type="entry name" value="MORN VARIANT REPEAT PROTEIN"/>
    <property type="match status" value="1"/>
</dbReference>
<dbReference type="Gene3D" id="2.20.110.10">
    <property type="entry name" value="Histone H3 K4-specific methyltransferase SET7/9 N-terminal domain"/>
    <property type="match status" value="7"/>
</dbReference>
<organism evidence="1">
    <name type="scientific">marine metagenome</name>
    <dbReference type="NCBI Taxonomy" id="408172"/>
    <lineage>
        <taxon>unclassified sequences</taxon>
        <taxon>metagenomes</taxon>
        <taxon>ecological metagenomes</taxon>
    </lineage>
</organism>
<accession>A0A381R9E3</accession>
<name>A0A381R9E3_9ZZZZ</name>
<evidence type="ECO:0000313" key="1">
    <source>
        <dbReference type="EMBL" id="SUZ87834.1"/>
    </source>
</evidence>
<dbReference type="Pfam" id="PF07661">
    <property type="entry name" value="MORN_2"/>
    <property type="match status" value="8"/>
</dbReference>
<dbReference type="PANTHER" id="PTHR33706:SF1">
    <property type="entry name" value="TPR REPEAT PROTEIN"/>
    <property type="match status" value="1"/>
</dbReference>
<sequence>MDSLISEYADLYYPNGQLKEKISYKEGLKEGKFTGYYQNGAKKHVKRYEDDLPDGKWQYYTMAGKTNAEEIYVEGKRNDEWYRVEQNEDVYYQFWDMDSLISEYADLHYPNGQLIEKISYKKGLKDGKFTGYYESGATKYKKKYTDDKPDGKWQFYTAGGDKNEVQIYAEGKKVEEWFRIDEKGDTYYQYWDQDSLISEYADLHYSNGQLIEKISYKKGLKDGKFTGYYPSGKVEYVKRYEEDKPMGVWKFVKEDGTTKKIERYEMGKKNEEWITYEENGDVYYQYWDQDSLVSEYADLHYPNGQLIEKISYKEGRKNGKFTGYYESGQTKYIRTYKDDKLEGKYADYTESGQILLKQSYANDLLDGASKEWYLNGEVKVKTSYTAGKLNGGFMSYDSLGRKETKGEYDMGLKTGDWLTWYPSGKKKERLSYFSGKANGMYSLWDEEGRIIKEGEYSNDLKHGVWITFDPDLKRQESYEYYDMGVAKLKYFFKYYDNGNLMEEPSFTEYFRDGEWRQLFDNERIQYLTTYSMGKKYGLYEEWTIKKELVQRGYYEYDLMSALWTYARNDSVIKYEVYDADSIIDGFVYEYYENDKSKADAVFLENGKRDQKWYTYFEEGKDSTISAYDGGKKTGTWYVHFDSTFEVSTETNYENNLKHGDYKEWYIDENPMVEGYYEYGKKHLLWAFWDERGYQRFEEWRMGVLYDTFEYEYYENGQLKEEPSYKNRKKHGKWFRYFPDGEISGVREFANGKRVGEWVDYYRKDEIAFQGIYKDDKKDGPWIWYYMNRGEPGEEGNIMSEVKFNNGELISEKCYKREDSEEISCKEIFGENDYRFADKK</sequence>
<gene>
    <name evidence="1" type="ORF">METZ01_LOCUS40688</name>
</gene>
<dbReference type="Gene3D" id="3.90.930.1">
    <property type="match status" value="2"/>
</dbReference>
<dbReference type="SUPFAM" id="SSF82185">
    <property type="entry name" value="Histone H3 K4-specific methyltransferase SET7/9 N-terminal domain"/>
    <property type="match status" value="8"/>
</dbReference>
<protein>
    <submittedName>
        <fullName evidence="1">Uncharacterized protein</fullName>
    </submittedName>
</protein>
<dbReference type="AlphaFoldDB" id="A0A381R9E3"/>
<dbReference type="EMBL" id="UINC01001742">
    <property type="protein sequence ID" value="SUZ87834.1"/>
    <property type="molecule type" value="Genomic_DNA"/>
</dbReference>